<keyword evidence="2" id="KW-0472">Membrane</keyword>
<organism evidence="3 4">
    <name type="scientific">Paraburkholderia guartelaensis</name>
    <dbReference type="NCBI Taxonomy" id="2546446"/>
    <lineage>
        <taxon>Bacteria</taxon>
        <taxon>Pseudomonadati</taxon>
        <taxon>Pseudomonadota</taxon>
        <taxon>Betaproteobacteria</taxon>
        <taxon>Burkholderiales</taxon>
        <taxon>Burkholderiaceae</taxon>
        <taxon>Paraburkholderia</taxon>
    </lineage>
</organism>
<evidence type="ECO:0000256" key="2">
    <source>
        <dbReference type="SAM" id="Phobius"/>
    </source>
</evidence>
<evidence type="ECO:0000313" key="4">
    <source>
        <dbReference type="Proteomes" id="UP001390669"/>
    </source>
</evidence>
<evidence type="ECO:0000256" key="1">
    <source>
        <dbReference type="SAM" id="MobiDB-lite"/>
    </source>
</evidence>
<feature type="compositionally biased region" description="Polar residues" evidence="1">
    <location>
        <begin position="39"/>
        <end position="54"/>
    </location>
</feature>
<keyword evidence="2" id="KW-0812">Transmembrane</keyword>
<feature type="transmembrane region" description="Helical" evidence="2">
    <location>
        <begin position="212"/>
        <end position="233"/>
    </location>
</feature>
<feature type="transmembrane region" description="Helical" evidence="2">
    <location>
        <begin position="263"/>
        <end position="281"/>
    </location>
</feature>
<dbReference type="Proteomes" id="UP001390669">
    <property type="component" value="Unassembled WGS sequence"/>
</dbReference>
<proteinExistence type="predicted"/>
<reference evidence="3 4" key="1">
    <citation type="submission" date="2024-01" db="EMBL/GenBank/DDBJ databases">
        <title>The diversity of rhizobia nodulating Mimosa spp. in eleven states of Brazil covering several biomes is determined by host plant, location, and edaphic factors.</title>
        <authorList>
            <person name="Rouws L."/>
            <person name="Barauna A."/>
            <person name="Beukes C."/>
            <person name="De Faria S.M."/>
            <person name="Gross E."/>
            <person name="Dos Reis Junior F.B."/>
            <person name="Simon M."/>
            <person name="Maluk M."/>
            <person name="Odee D.W."/>
            <person name="Kenicer G."/>
            <person name="Young J.P.W."/>
            <person name="Reis V.M."/>
            <person name="Zilli J."/>
            <person name="James E.K."/>
        </authorList>
    </citation>
    <scope>NUCLEOTIDE SEQUENCE [LARGE SCALE GENOMIC DNA]</scope>
    <source>
        <strain evidence="3 4">JPY164</strain>
    </source>
</reference>
<keyword evidence="4" id="KW-1185">Reference proteome</keyword>
<protein>
    <recommendedName>
        <fullName evidence="5">IPT/TIG domain-containing protein</fullName>
    </recommendedName>
</protein>
<dbReference type="RefSeq" id="WP_406954367.1">
    <property type="nucleotide sequence ID" value="NZ_JAYMRW010000031.1"/>
</dbReference>
<dbReference type="EMBL" id="JAYMRW010000031">
    <property type="protein sequence ID" value="MEM5453061.1"/>
    <property type="molecule type" value="Genomic_DNA"/>
</dbReference>
<comment type="caution">
    <text evidence="3">The sequence shown here is derived from an EMBL/GenBank/DDBJ whole genome shotgun (WGS) entry which is preliminary data.</text>
</comment>
<feature type="region of interest" description="Disordered" evidence="1">
    <location>
        <begin position="39"/>
        <end position="65"/>
    </location>
</feature>
<evidence type="ECO:0000313" key="3">
    <source>
        <dbReference type="EMBL" id="MEM5453061.1"/>
    </source>
</evidence>
<sequence length="438" mass="46416">MKKTYGPFAIFGSGFADAKTEEVNVLRINGIPILPCPTVTTTQPGQTASASATKETNKKKQPKGTECVEGLDIHPANGSLIIENLPRKVVKGPSKLDVVVGDAISNQVDLLLSGSPRYVPRVIAAGLLAVLVVLLVAMNFKKVTIPADTVETPTCRIPRWKTIFIDFDSNTYSLSRVQLVAWTFVALFGWLYLSVARSMVQGMVTFSDIPDGLTGILIVSVGTSVAVGGVSAVKGGKSSGPFSPSFSDLYSVGGIIVPERFQFFLWTVVGTIGYLVYTVALDPASIQNLPTLPNGFMQLAGISAAGYVGGKLVRRAGPVLTSVKPVAVAKDGGTTMTWTLTGSGLAQKAGFALKVTTGFVTPPYREDELRGIVVTADPANQDSDPTLFKQLTVTQDNAPAEALPNAVFPAPPVTSTAPVQPRFFVILNPDGQRAEWPY</sequence>
<evidence type="ECO:0008006" key="5">
    <source>
        <dbReference type="Google" id="ProtNLM"/>
    </source>
</evidence>
<accession>A0ABU9SNZ7</accession>
<feature type="transmembrane region" description="Helical" evidence="2">
    <location>
        <begin position="122"/>
        <end position="140"/>
    </location>
</feature>
<keyword evidence="2" id="KW-1133">Transmembrane helix</keyword>
<gene>
    <name evidence="3" type="ORF">VSR33_37380</name>
</gene>
<feature type="transmembrane region" description="Helical" evidence="2">
    <location>
        <begin position="179"/>
        <end position="200"/>
    </location>
</feature>
<name>A0ABU9SNZ7_9BURK</name>